<dbReference type="PANTHER" id="PTHR30349">
    <property type="entry name" value="PHAGE INTEGRASE-RELATED"/>
    <property type="match status" value="1"/>
</dbReference>
<dbReference type="GO" id="GO:0006310">
    <property type="term" value="P:DNA recombination"/>
    <property type="evidence" value="ECO:0007669"/>
    <property type="project" value="UniProtKB-KW"/>
</dbReference>
<dbReference type="InterPro" id="IPR013762">
    <property type="entry name" value="Integrase-like_cat_sf"/>
</dbReference>
<dbReference type="PROSITE" id="PS51898">
    <property type="entry name" value="TYR_RECOMBINASE"/>
    <property type="match status" value="1"/>
</dbReference>
<proteinExistence type="predicted"/>
<organism evidence="4 5">
    <name type="scientific">Oleispira antarctica</name>
    <dbReference type="NCBI Taxonomy" id="188908"/>
    <lineage>
        <taxon>Bacteria</taxon>
        <taxon>Pseudomonadati</taxon>
        <taxon>Pseudomonadota</taxon>
        <taxon>Gammaproteobacteria</taxon>
        <taxon>Oceanospirillales</taxon>
        <taxon>Oceanospirillaceae</taxon>
        <taxon>Oleispira</taxon>
    </lineage>
</organism>
<reference evidence="5" key="1">
    <citation type="journal article" date="2017" name="Proc. Natl. Acad. Sci. U.S.A.">
        <title>Simulation of Deepwater Horizon oil plume reveals substrate specialization within a complex community of hydrocarbon degraders.</title>
        <authorList>
            <person name="Hu P."/>
            <person name="Dubinsky E.A."/>
            <person name="Probst A.J."/>
            <person name="Wang J."/>
            <person name="Sieber C.M.K."/>
            <person name="Tom L.M."/>
            <person name="Gardinali P."/>
            <person name="Banfield J.F."/>
            <person name="Atlas R.M."/>
            <person name="Andersen G.L."/>
        </authorList>
    </citation>
    <scope>NUCLEOTIDE SEQUENCE [LARGE SCALE GENOMIC DNA]</scope>
</reference>
<name>A0A1Y5HIL0_OLEAN</name>
<dbReference type="Proteomes" id="UP000227088">
    <property type="component" value="Unassembled WGS sequence"/>
</dbReference>
<keyword evidence="1" id="KW-0229">DNA integration</keyword>
<evidence type="ECO:0000259" key="3">
    <source>
        <dbReference type="PROSITE" id="PS51898"/>
    </source>
</evidence>
<dbReference type="GO" id="GO:0015074">
    <property type="term" value="P:DNA integration"/>
    <property type="evidence" value="ECO:0007669"/>
    <property type="project" value="UniProtKB-KW"/>
</dbReference>
<dbReference type="InterPro" id="IPR011010">
    <property type="entry name" value="DNA_brk_join_enz"/>
</dbReference>
<dbReference type="EMBL" id="MABE01000642">
    <property type="protein sequence ID" value="OUS37136.1"/>
    <property type="molecule type" value="Genomic_DNA"/>
</dbReference>
<gene>
    <name evidence="4" type="ORF">A9R00_11185</name>
</gene>
<dbReference type="GO" id="GO:0003677">
    <property type="term" value="F:DNA binding"/>
    <property type="evidence" value="ECO:0007669"/>
    <property type="project" value="InterPro"/>
</dbReference>
<dbReference type="Gene3D" id="1.10.443.10">
    <property type="entry name" value="Intergrase catalytic core"/>
    <property type="match status" value="1"/>
</dbReference>
<dbReference type="AlphaFoldDB" id="A0A1Y5HIL0"/>
<dbReference type="InterPro" id="IPR002104">
    <property type="entry name" value="Integrase_catalytic"/>
</dbReference>
<evidence type="ECO:0000313" key="4">
    <source>
        <dbReference type="EMBL" id="OUS37136.1"/>
    </source>
</evidence>
<accession>A0A1Y5HIL0</accession>
<keyword evidence="2" id="KW-0233">DNA recombination</keyword>
<dbReference type="InterPro" id="IPR050090">
    <property type="entry name" value="Tyrosine_recombinase_XerCD"/>
</dbReference>
<dbReference type="Pfam" id="PF00589">
    <property type="entry name" value="Phage_integrase"/>
    <property type="match status" value="1"/>
</dbReference>
<evidence type="ECO:0000313" key="5">
    <source>
        <dbReference type="Proteomes" id="UP000227088"/>
    </source>
</evidence>
<comment type="caution">
    <text evidence="4">The sequence shown here is derived from an EMBL/GenBank/DDBJ whole genome shotgun (WGS) entry which is preliminary data.</text>
</comment>
<dbReference type="PANTHER" id="PTHR30349:SF64">
    <property type="entry name" value="PROPHAGE INTEGRASE INTD-RELATED"/>
    <property type="match status" value="1"/>
</dbReference>
<feature type="non-terminal residue" evidence="4">
    <location>
        <position position="1"/>
    </location>
</feature>
<dbReference type="SUPFAM" id="SSF56349">
    <property type="entry name" value="DNA breaking-rejoining enzymes"/>
    <property type="match status" value="1"/>
</dbReference>
<sequence>RITECLRLRIKDLEFDHSSIIVHDGKGGKDRKTILSPLLHNSLKELIQDATKLQAQDNQRGIGPSLPHMLGKKYPNAYRQPAWMFIFPSTTICQHPVTGKVCRHHLHDSVPRKALKKAVTGAGLNTKKINCHTFRHSFATELLRAGRDIRTVQELLGHSDVSTTQIYTHVLGQHFAGTNSPLDNLVL</sequence>
<protein>
    <submittedName>
        <fullName evidence="4">Recombinase XerD</fullName>
    </submittedName>
</protein>
<evidence type="ECO:0000256" key="1">
    <source>
        <dbReference type="ARBA" id="ARBA00022908"/>
    </source>
</evidence>
<feature type="domain" description="Tyr recombinase" evidence="3">
    <location>
        <begin position="1"/>
        <end position="180"/>
    </location>
</feature>
<evidence type="ECO:0000256" key="2">
    <source>
        <dbReference type="ARBA" id="ARBA00023172"/>
    </source>
</evidence>